<dbReference type="InterPro" id="IPR008942">
    <property type="entry name" value="ENTH_VHS"/>
</dbReference>
<sequence length="974" mass="110670">MSAWCLKNRTNHKKIVSSWLNVLKQVKVEHRLTLFHLANDVIQHSKRKNYEFVDSWGTTLQKATTMVRDEKVKNKIIRIFNIWDQRGVYNEEFLTDLHNLISINPINQRQQQAESDDEQQASIISDHIRNCVRNEKETDKSFKILLKTPLCDTENIHSLKDRKHVEDVKREIDDHMHKLEHYIRALNTEIKARTILIAVLEQTDAFYHNQRGEVKVVANAYRNFGNRIKTMKRKLDELCTKLPSPIPSPDINAPSPEPDNDFDLLELSHNFLNKTNNGFLGFADSGNLPFNISDFKAESPKTDAQPIQVIGSSSIAKDLTDFNIDEFFKSIMPESYSPNPPQPVPPVSNDYNLPAMYGEGPRYTSPQQNMPFRPPPPQGGYRPPPMPPTNPYNSSPARPPPNSHYGAQPNQNFNPSFNSTMSNYSHPPRPRYPLNQSNFNNHMPLAPPPVPPVFDGNLSDEYNPESWDLDMSWNNSQADSFNQTIETPVSPPHFEREGRSESVVEYIDHGHDSESVTQNTSDVDHRQLRLPSAPNLLNTEKGRSVDVDHRNLISLTGSPPIRKSDGEAADATKSTDLWKGDMDFRKILEITESLKEEFPPVDSDYRINPHIHDNMHKQIGDAEESNSSTKVSSSDTIIGDSSIRIPGLSSPPPATLPQRATPLKGNTKGGHFRKSQNGNDNVESIDMEMSDEDFEDFPDFSFDGDEIDKKIDKKSNTALEANAKSSENVIDQMSKGNDDQKAGHSILQQSNEENSPNQNTKDVNAELHFRSINMFNSPPPNFTRPPPGPPPLLNPNFFSPPNRFWGNSPPSLNQNKSMQPPNRWNSPNFDRQRFNRPPPDFGMESRTNQPMNEDDDGDNNVREDEHNSREDDRVGSANFDDAPEREHNDGDVNDPQQISENQNSTAPKRHNPFSQIPKIPTNDERDFVPNKANHRPLLDDRDQSPRFNSFRPGPMNGPPNNQQSPPFNRNNQHF</sequence>
<feature type="region of interest" description="Disordered" evidence="1">
    <location>
        <begin position="772"/>
        <end position="974"/>
    </location>
</feature>
<dbReference type="CDD" id="cd16981">
    <property type="entry name" value="CID_RPRD_like"/>
    <property type="match status" value="1"/>
</dbReference>
<dbReference type="OrthoDB" id="10069473at2759"/>
<protein>
    <submittedName>
        <fullName evidence="3">Regulation of nuclear pre-mRNA domain-containing protein 2</fullName>
    </submittedName>
</protein>
<evidence type="ECO:0000256" key="1">
    <source>
        <dbReference type="SAM" id="MobiDB-lite"/>
    </source>
</evidence>
<dbReference type="PANTHER" id="PTHR12460">
    <property type="entry name" value="CYCLIN-DEPENDENT KINASE INHIBITOR-RELATED PROTEIN"/>
    <property type="match status" value="1"/>
</dbReference>
<dbReference type="PROSITE" id="PS51391">
    <property type="entry name" value="CID"/>
    <property type="match status" value="1"/>
</dbReference>
<feature type="compositionally biased region" description="Low complexity" evidence="1">
    <location>
        <begin position="625"/>
        <end position="645"/>
    </location>
</feature>
<dbReference type="SMART" id="SM00582">
    <property type="entry name" value="RPR"/>
    <property type="match status" value="1"/>
</dbReference>
<dbReference type="GO" id="GO:0000993">
    <property type="term" value="F:RNA polymerase II complex binding"/>
    <property type="evidence" value="ECO:0007669"/>
    <property type="project" value="TreeGrafter"/>
</dbReference>
<organism evidence="3 4">
    <name type="scientific">Pseudolycoriella hygida</name>
    <dbReference type="NCBI Taxonomy" id="35572"/>
    <lineage>
        <taxon>Eukaryota</taxon>
        <taxon>Metazoa</taxon>
        <taxon>Ecdysozoa</taxon>
        <taxon>Arthropoda</taxon>
        <taxon>Hexapoda</taxon>
        <taxon>Insecta</taxon>
        <taxon>Pterygota</taxon>
        <taxon>Neoptera</taxon>
        <taxon>Endopterygota</taxon>
        <taxon>Diptera</taxon>
        <taxon>Nematocera</taxon>
        <taxon>Sciaroidea</taxon>
        <taxon>Sciaridae</taxon>
        <taxon>Pseudolycoriella</taxon>
    </lineage>
</organism>
<accession>A0A9Q0NFD9</accession>
<feature type="domain" description="CID" evidence="2">
    <location>
        <begin position="1"/>
        <end position="105"/>
    </location>
</feature>
<dbReference type="AlphaFoldDB" id="A0A9Q0NFD9"/>
<feature type="compositionally biased region" description="Pro residues" evidence="1">
    <location>
        <begin position="777"/>
        <end position="793"/>
    </location>
</feature>
<feature type="compositionally biased region" description="Low complexity" evidence="1">
    <location>
        <begin position="950"/>
        <end position="974"/>
    </location>
</feature>
<dbReference type="Gene3D" id="1.25.40.90">
    <property type="match status" value="1"/>
</dbReference>
<dbReference type="GO" id="GO:0031124">
    <property type="term" value="P:mRNA 3'-end processing"/>
    <property type="evidence" value="ECO:0007669"/>
    <property type="project" value="TreeGrafter"/>
</dbReference>
<evidence type="ECO:0000313" key="4">
    <source>
        <dbReference type="Proteomes" id="UP001151699"/>
    </source>
</evidence>
<feature type="compositionally biased region" description="Basic and acidic residues" evidence="1">
    <location>
        <begin position="859"/>
        <end position="874"/>
    </location>
</feature>
<feature type="compositionally biased region" description="Pro residues" evidence="1">
    <location>
        <begin position="372"/>
        <end position="390"/>
    </location>
</feature>
<feature type="compositionally biased region" description="Polar residues" evidence="1">
    <location>
        <begin position="808"/>
        <end position="829"/>
    </location>
</feature>
<dbReference type="EMBL" id="WJQU01000001">
    <property type="protein sequence ID" value="KAJ6648837.1"/>
    <property type="molecule type" value="Genomic_DNA"/>
</dbReference>
<evidence type="ECO:0000259" key="2">
    <source>
        <dbReference type="PROSITE" id="PS51391"/>
    </source>
</evidence>
<dbReference type="InterPro" id="IPR006569">
    <property type="entry name" value="CID_dom"/>
</dbReference>
<feature type="compositionally biased region" description="Polar residues" evidence="1">
    <location>
        <begin position="894"/>
        <end position="906"/>
    </location>
</feature>
<evidence type="ECO:0000313" key="3">
    <source>
        <dbReference type="EMBL" id="KAJ6648837.1"/>
    </source>
</evidence>
<name>A0A9Q0NFD9_9DIPT</name>
<feature type="region of interest" description="Disordered" evidence="1">
    <location>
        <begin position="512"/>
        <end position="542"/>
    </location>
</feature>
<reference evidence="3" key="1">
    <citation type="submission" date="2022-07" db="EMBL/GenBank/DDBJ databases">
        <authorList>
            <person name="Trinca V."/>
            <person name="Uliana J.V.C."/>
            <person name="Torres T.T."/>
            <person name="Ward R.J."/>
            <person name="Monesi N."/>
        </authorList>
    </citation>
    <scope>NUCLEOTIDE SEQUENCE</scope>
    <source>
        <strain evidence="3">HSMRA1968</strain>
        <tissue evidence="3">Whole embryos</tissue>
    </source>
</reference>
<feature type="compositionally biased region" description="Polar residues" evidence="1">
    <location>
        <begin position="408"/>
        <end position="425"/>
    </location>
</feature>
<dbReference type="Pfam" id="PF04818">
    <property type="entry name" value="CID"/>
    <property type="match status" value="1"/>
</dbReference>
<comment type="caution">
    <text evidence="3">The sequence shown here is derived from an EMBL/GenBank/DDBJ whole genome shotgun (WGS) entry which is preliminary data.</text>
</comment>
<gene>
    <name evidence="3" type="primary">RPRD2</name>
    <name evidence="3" type="ORF">Bhyg_04069</name>
</gene>
<dbReference type="PANTHER" id="PTHR12460:SF40">
    <property type="entry name" value="REGULATION OF NUCLEAR PRE-MRNA DOMAIN-CONTAINING PROTEIN 2"/>
    <property type="match status" value="1"/>
</dbReference>
<proteinExistence type="predicted"/>
<feature type="compositionally biased region" description="Low complexity" evidence="1">
    <location>
        <begin position="794"/>
        <end position="804"/>
    </location>
</feature>
<feature type="region of interest" description="Disordered" evidence="1">
    <location>
        <begin position="620"/>
        <end position="683"/>
    </location>
</feature>
<dbReference type="Gene3D" id="6.10.250.2560">
    <property type="match status" value="1"/>
</dbReference>
<dbReference type="SUPFAM" id="SSF48464">
    <property type="entry name" value="ENTH/VHS domain"/>
    <property type="match status" value="1"/>
</dbReference>
<feature type="non-terminal residue" evidence="3">
    <location>
        <position position="974"/>
    </location>
</feature>
<keyword evidence="4" id="KW-1185">Reference proteome</keyword>
<dbReference type="Proteomes" id="UP001151699">
    <property type="component" value="Chromosome A"/>
</dbReference>
<feature type="region of interest" description="Disordered" evidence="1">
    <location>
        <begin position="333"/>
        <end position="432"/>
    </location>
</feature>